<feature type="transmembrane region" description="Helical" evidence="1">
    <location>
        <begin position="21"/>
        <end position="39"/>
    </location>
</feature>
<evidence type="ECO:0000313" key="3">
    <source>
        <dbReference type="Proteomes" id="UP000238426"/>
    </source>
</evidence>
<feature type="transmembrane region" description="Helical" evidence="1">
    <location>
        <begin position="51"/>
        <end position="70"/>
    </location>
</feature>
<name>A0A2T1N5P7_9FLAO</name>
<comment type="caution">
    <text evidence="2">The sequence shown here is derived from an EMBL/GenBank/DDBJ whole genome shotgun (WGS) entry which is preliminary data.</text>
</comment>
<sequence>MKEKNQNIVFKWTLRFRYIHILIIGAILLSIGLSVGLGFEKLSNQQSLDYFISTLSFVFGIIFIILGFHVKKDIENTITNLNL</sequence>
<evidence type="ECO:0000313" key="2">
    <source>
        <dbReference type="EMBL" id="PSG86486.1"/>
    </source>
</evidence>
<accession>A0A2T1N5P7</accession>
<keyword evidence="3" id="KW-1185">Reference proteome</keyword>
<keyword evidence="1" id="KW-0812">Transmembrane</keyword>
<evidence type="ECO:0000256" key="1">
    <source>
        <dbReference type="SAM" id="Phobius"/>
    </source>
</evidence>
<organism evidence="2 3">
    <name type="scientific">Aurantibacter aestuarii</name>
    <dbReference type="NCBI Taxonomy" id="1266046"/>
    <lineage>
        <taxon>Bacteria</taxon>
        <taxon>Pseudomonadati</taxon>
        <taxon>Bacteroidota</taxon>
        <taxon>Flavobacteriia</taxon>
        <taxon>Flavobacteriales</taxon>
        <taxon>Flavobacteriaceae</taxon>
        <taxon>Aurantibacter</taxon>
    </lineage>
</organism>
<proteinExistence type="predicted"/>
<protein>
    <submittedName>
        <fullName evidence="2">Uncharacterized protein</fullName>
    </submittedName>
</protein>
<dbReference type="EMBL" id="PXOQ01000015">
    <property type="protein sequence ID" value="PSG86486.1"/>
    <property type="molecule type" value="Genomic_DNA"/>
</dbReference>
<keyword evidence="1" id="KW-0472">Membrane</keyword>
<dbReference type="Proteomes" id="UP000238426">
    <property type="component" value="Unassembled WGS sequence"/>
</dbReference>
<gene>
    <name evidence="2" type="ORF">C7H52_12435</name>
</gene>
<dbReference type="AlphaFoldDB" id="A0A2T1N5P7"/>
<keyword evidence="1" id="KW-1133">Transmembrane helix</keyword>
<reference evidence="2 3" key="1">
    <citation type="submission" date="2018-03" db="EMBL/GenBank/DDBJ databases">
        <title>Mesoflavibacter sp. HG37 and Mesoflavibacter sp. HG96 sp.nov., two marine bacteria isolated from seawater of Western Pacific Ocean.</title>
        <authorList>
            <person name="Cheng H."/>
            <person name="Wu Y.-H."/>
            <person name="Guo L.-L."/>
            <person name="Xu X.-W."/>
        </authorList>
    </citation>
    <scope>NUCLEOTIDE SEQUENCE [LARGE SCALE GENOMIC DNA]</scope>
    <source>
        <strain evidence="2 3">KCTC 32269</strain>
    </source>
</reference>